<protein>
    <recommendedName>
        <fullName evidence="4">Cyclin N-terminal domain-containing protein</fullName>
    </recommendedName>
</protein>
<feature type="region of interest" description="Disordered" evidence="1">
    <location>
        <begin position="1"/>
        <end position="40"/>
    </location>
</feature>
<dbReference type="OrthoDB" id="3877279at2759"/>
<keyword evidence="3" id="KW-1185">Reference proteome</keyword>
<evidence type="ECO:0000313" key="2">
    <source>
        <dbReference type="EMBL" id="KAF2194406.1"/>
    </source>
</evidence>
<name>A0A6A6EWW8_9PEZI</name>
<evidence type="ECO:0000256" key="1">
    <source>
        <dbReference type="SAM" id="MobiDB-lite"/>
    </source>
</evidence>
<gene>
    <name evidence="2" type="ORF">K469DRAFT_686445</name>
</gene>
<evidence type="ECO:0000313" key="3">
    <source>
        <dbReference type="Proteomes" id="UP000800200"/>
    </source>
</evidence>
<proteinExistence type="predicted"/>
<reference evidence="2" key="1">
    <citation type="journal article" date="2020" name="Stud. Mycol.">
        <title>101 Dothideomycetes genomes: a test case for predicting lifestyles and emergence of pathogens.</title>
        <authorList>
            <person name="Haridas S."/>
            <person name="Albert R."/>
            <person name="Binder M."/>
            <person name="Bloem J."/>
            <person name="Labutti K."/>
            <person name="Salamov A."/>
            <person name="Andreopoulos B."/>
            <person name="Baker S."/>
            <person name="Barry K."/>
            <person name="Bills G."/>
            <person name="Bluhm B."/>
            <person name="Cannon C."/>
            <person name="Castanera R."/>
            <person name="Culley D."/>
            <person name="Daum C."/>
            <person name="Ezra D."/>
            <person name="Gonzalez J."/>
            <person name="Henrissat B."/>
            <person name="Kuo A."/>
            <person name="Liang C."/>
            <person name="Lipzen A."/>
            <person name="Lutzoni F."/>
            <person name="Magnuson J."/>
            <person name="Mondo S."/>
            <person name="Nolan M."/>
            <person name="Ohm R."/>
            <person name="Pangilinan J."/>
            <person name="Park H.-J."/>
            <person name="Ramirez L."/>
            <person name="Alfaro M."/>
            <person name="Sun H."/>
            <person name="Tritt A."/>
            <person name="Yoshinaga Y."/>
            <person name="Zwiers L.-H."/>
            <person name="Turgeon B."/>
            <person name="Goodwin S."/>
            <person name="Spatafora J."/>
            <person name="Crous P."/>
            <person name="Grigoriev I."/>
        </authorList>
    </citation>
    <scope>NUCLEOTIDE SEQUENCE</scope>
    <source>
        <strain evidence="2">CBS 207.26</strain>
    </source>
</reference>
<dbReference type="Proteomes" id="UP000800200">
    <property type="component" value="Unassembled WGS sequence"/>
</dbReference>
<evidence type="ECO:0008006" key="4">
    <source>
        <dbReference type="Google" id="ProtNLM"/>
    </source>
</evidence>
<dbReference type="EMBL" id="ML994611">
    <property type="protein sequence ID" value="KAF2194406.1"/>
    <property type="molecule type" value="Genomic_DNA"/>
</dbReference>
<organism evidence="2 3">
    <name type="scientific">Zopfia rhizophila CBS 207.26</name>
    <dbReference type="NCBI Taxonomy" id="1314779"/>
    <lineage>
        <taxon>Eukaryota</taxon>
        <taxon>Fungi</taxon>
        <taxon>Dikarya</taxon>
        <taxon>Ascomycota</taxon>
        <taxon>Pezizomycotina</taxon>
        <taxon>Dothideomycetes</taxon>
        <taxon>Dothideomycetes incertae sedis</taxon>
        <taxon>Zopfiaceae</taxon>
        <taxon>Zopfia</taxon>
    </lineage>
</organism>
<accession>A0A6A6EWW8</accession>
<dbReference type="AlphaFoldDB" id="A0A6A6EWW8"/>
<sequence length="260" mass="27962">MDSPVSPNSRNRKDSIDSVELDTSFASTNTPPCNLPTPPLVPEARQFLQFRAAAAPIPSSSQSHFSDPSSSEYDEEQVIGLAAHASYLANAPSRYASRYKANPLIIHSFLLRSALPIETVALASCILASLSPSFAAAYRDACQASSGNRPSSQSPTASSSFADAFLTFQPTQGSSSNPDLLVLASLSLAFAFLDCRKAKPSYWSGFMSSGLYTEGQVCKASDCMLRDLGYRLYGFEEPVRAAVEDMTKSGSEVRLEAITW</sequence>